<gene>
    <name evidence="2" type="ORF">Cri9333_4567</name>
</gene>
<protein>
    <recommendedName>
        <fullName evidence="1">KTSC domain-containing protein</fullName>
    </recommendedName>
</protein>
<proteinExistence type="predicted"/>
<dbReference type="HOGENOM" id="CLU_150504_0_0_3"/>
<sequence length="145" mass="16398">MKLTKVDLTKLVAISHKDEHLGLLIDRGNSLEYFEIPAPLAAYEGLQQLDFIVALESPELSAATDDEYLLEAEEDIPMLPVESSMAKSLGYDAERQLLQVEFRSGSVYQYKDIDEETWDALQAADSTGQFYNEEIKGSYKSRRVE</sequence>
<dbReference type="EMBL" id="CP003620">
    <property type="protein sequence ID" value="AFZ15347.1"/>
    <property type="molecule type" value="Genomic_DNA"/>
</dbReference>
<name>K9W6F9_9CYAN</name>
<dbReference type="RefSeq" id="WP_015205438.1">
    <property type="nucleotide sequence ID" value="NC_019753.1"/>
</dbReference>
<evidence type="ECO:0000313" key="2">
    <source>
        <dbReference type="EMBL" id="AFZ15347.1"/>
    </source>
</evidence>
<accession>K9W6F9</accession>
<dbReference type="Proteomes" id="UP000010472">
    <property type="component" value="Chromosome"/>
</dbReference>
<reference evidence="2 3" key="1">
    <citation type="submission" date="2012-06" db="EMBL/GenBank/DDBJ databases">
        <title>Finished chromosome of genome of Crinalium epipsammum PCC 9333.</title>
        <authorList>
            <consortium name="US DOE Joint Genome Institute"/>
            <person name="Gugger M."/>
            <person name="Coursin T."/>
            <person name="Rippka R."/>
            <person name="Tandeau De Marsac N."/>
            <person name="Huntemann M."/>
            <person name="Wei C.-L."/>
            <person name="Han J."/>
            <person name="Detter J.C."/>
            <person name="Han C."/>
            <person name="Tapia R."/>
            <person name="Davenport K."/>
            <person name="Daligault H."/>
            <person name="Erkkila T."/>
            <person name="Gu W."/>
            <person name="Munk A.C.C."/>
            <person name="Teshima H."/>
            <person name="Xu Y."/>
            <person name="Chain P."/>
            <person name="Chen A."/>
            <person name="Krypides N."/>
            <person name="Mavromatis K."/>
            <person name="Markowitz V."/>
            <person name="Szeto E."/>
            <person name="Ivanova N."/>
            <person name="Mikhailova N."/>
            <person name="Ovchinnikova G."/>
            <person name="Pagani I."/>
            <person name="Pati A."/>
            <person name="Goodwin L."/>
            <person name="Peters L."/>
            <person name="Pitluck S."/>
            <person name="Woyke T."/>
            <person name="Kerfeld C."/>
        </authorList>
    </citation>
    <scope>NUCLEOTIDE SEQUENCE [LARGE SCALE GENOMIC DNA]</scope>
    <source>
        <strain evidence="2 3">PCC 9333</strain>
    </source>
</reference>
<dbReference type="OrthoDB" id="8612029at2"/>
<dbReference type="InterPro" id="IPR025309">
    <property type="entry name" value="KTSC_dom"/>
</dbReference>
<dbReference type="Pfam" id="PF13619">
    <property type="entry name" value="KTSC"/>
    <property type="match status" value="1"/>
</dbReference>
<evidence type="ECO:0000259" key="1">
    <source>
        <dbReference type="Pfam" id="PF13619"/>
    </source>
</evidence>
<keyword evidence="3" id="KW-1185">Reference proteome</keyword>
<dbReference type="eggNOG" id="COG4249">
    <property type="taxonomic scope" value="Bacteria"/>
</dbReference>
<organism evidence="2 3">
    <name type="scientific">Crinalium epipsammum PCC 9333</name>
    <dbReference type="NCBI Taxonomy" id="1173022"/>
    <lineage>
        <taxon>Bacteria</taxon>
        <taxon>Bacillati</taxon>
        <taxon>Cyanobacteriota</taxon>
        <taxon>Cyanophyceae</taxon>
        <taxon>Gomontiellales</taxon>
        <taxon>Gomontiellaceae</taxon>
        <taxon>Crinalium</taxon>
    </lineage>
</organism>
<feature type="domain" description="KTSC" evidence="1">
    <location>
        <begin position="82"/>
        <end position="139"/>
    </location>
</feature>
<evidence type="ECO:0000313" key="3">
    <source>
        <dbReference type="Proteomes" id="UP000010472"/>
    </source>
</evidence>
<dbReference type="STRING" id="1173022.Cri9333_4567"/>
<dbReference type="KEGG" id="cep:Cri9333_4567"/>
<dbReference type="AlphaFoldDB" id="K9W6F9"/>